<accession>A0A0A9FAC0</accession>
<evidence type="ECO:0000313" key="1">
    <source>
        <dbReference type="EMBL" id="JAE05213.1"/>
    </source>
</evidence>
<dbReference type="AlphaFoldDB" id="A0A0A9FAC0"/>
<reference evidence="1" key="1">
    <citation type="submission" date="2014-09" db="EMBL/GenBank/DDBJ databases">
        <authorList>
            <person name="Magalhaes I.L.F."/>
            <person name="Oliveira U."/>
            <person name="Santos F.R."/>
            <person name="Vidigal T.H.D.A."/>
            <person name="Brescovit A.D."/>
            <person name="Santos A.J."/>
        </authorList>
    </citation>
    <scope>NUCLEOTIDE SEQUENCE</scope>
    <source>
        <tissue evidence="1">Shoot tissue taken approximately 20 cm above the soil surface</tissue>
    </source>
</reference>
<protein>
    <submittedName>
        <fullName evidence="1">NLP1</fullName>
    </submittedName>
</protein>
<reference evidence="1" key="2">
    <citation type="journal article" date="2015" name="Data Brief">
        <title>Shoot transcriptome of the giant reed, Arundo donax.</title>
        <authorList>
            <person name="Barrero R.A."/>
            <person name="Guerrero F.D."/>
            <person name="Moolhuijzen P."/>
            <person name="Goolsby J.A."/>
            <person name="Tidwell J."/>
            <person name="Bellgard S.E."/>
            <person name="Bellgard M.I."/>
        </authorList>
    </citation>
    <scope>NUCLEOTIDE SEQUENCE</scope>
    <source>
        <tissue evidence="1">Shoot tissue taken approximately 20 cm above the soil surface</tissue>
    </source>
</reference>
<dbReference type="EMBL" id="GBRH01192683">
    <property type="protein sequence ID" value="JAE05213.1"/>
    <property type="molecule type" value="Transcribed_RNA"/>
</dbReference>
<organism evidence="1">
    <name type="scientific">Arundo donax</name>
    <name type="common">Giant reed</name>
    <name type="synonym">Donax arundinaceus</name>
    <dbReference type="NCBI Taxonomy" id="35708"/>
    <lineage>
        <taxon>Eukaryota</taxon>
        <taxon>Viridiplantae</taxon>
        <taxon>Streptophyta</taxon>
        <taxon>Embryophyta</taxon>
        <taxon>Tracheophyta</taxon>
        <taxon>Spermatophyta</taxon>
        <taxon>Magnoliopsida</taxon>
        <taxon>Liliopsida</taxon>
        <taxon>Poales</taxon>
        <taxon>Poaceae</taxon>
        <taxon>PACMAD clade</taxon>
        <taxon>Arundinoideae</taxon>
        <taxon>Arundineae</taxon>
        <taxon>Arundo</taxon>
    </lineage>
</organism>
<name>A0A0A9FAC0_ARUDO</name>
<proteinExistence type="predicted"/>
<sequence>MGVVCFFKETDRYYNIQLLCKILHPYNSWVAFIRLSAPKEIQPLSLTEIVALK</sequence>